<dbReference type="CDD" id="cd16894">
    <property type="entry name" value="MltD-like"/>
    <property type="match status" value="1"/>
</dbReference>
<dbReference type="AlphaFoldDB" id="A0A7W0CAR1"/>
<evidence type="ECO:0000259" key="3">
    <source>
        <dbReference type="PROSITE" id="PS51782"/>
    </source>
</evidence>
<dbReference type="Proteomes" id="UP000525298">
    <property type="component" value="Unassembled WGS sequence"/>
</dbReference>
<dbReference type="RefSeq" id="WP_220128387.1">
    <property type="nucleotide sequence ID" value="NZ_JACDUS010000008.1"/>
</dbReference>
<dbReference type="Gene3D" id="3.10.350.10">
    <property type="entry name" value="LysM domain"/>
    <property type="match status" value="1"/>
</dbReference>
<name>A0A7W0CAR1_9BACT</name>
<dbReference type="SUPFAM" id="SSF54106">
    <property type="entry name" value="LysM domain"/>
    <property type="match status" value="1"/>
</dbReference>
<dbReference type="Pfam" id="PF01476">
    <property type="entry name" value="LysM"/>
    <property type="match status" value="1"/>
</dbReference>
<proteinExistence type="inferred from homology"/>
<reference evidence="4 5" key="1">
    <citation type="submission" date="2020-07" db="EMBL/GenBank/DDBJ databases">
        <title>Genomic Encyclopedia of Type Strains, Phase IV (KMG-IV): sequencing the most valuable type-strain genomes for metagenomic binning, comparative biology and taxonomic classification.</title>
        <authorList>
            <person name="Goeker M."/>
        </authorList>
    </citation>
    <scope>NUCLEOTIDE SEQUENCE [LARGE SCALE GENOMIC DNA]</scope>
    <source>
        <strain evidence="4 5">DSM 17721</strain>
    </source>
</reference>
<dbReference type="InterPro" id="IPR018392">
    <property type="entry name" value="LysM"/>
</dbReference>
<protein>
    <submittedName>
        <fullName evidence="4">Soluble lytic murein transglycosylase-like protein</fullName>
    </submittedName>
</protein>
<dbReference type="Gene3D" id="1.10.530.10">
    <property type="match status" value="1"/>
</dbReference>
<feature type="domain" description="LysM" evidence="3">
    <location>
        <begin position="349"/>
        <end position="393"/>
    </location>
</feature>
<keyword evidence="2" id="KW-0812">Transmembrane</keyword>
<dbReference type="CDD" id="cd00118">
    <property type="entry name" value="LysM"/>
    <property type="match status" value="1"/>
</dbReference>
<dbReference type="SUPFAM" id="SSF53955">
    <property type="entry name" value="Lysozyme-like"/>
    <property type="match status" value="1"/>
</dbReference>
<feature type="transmembrane region" description="Helical" evidence="2">
    <location>
        <begin position="40"/>
        <end position="60"/>
    </location>
</feature>
<sequence>MSRVLCIPAAAKPVQRRPDCHRIKGGSVFFILKEHVMGKWILLILFCPFCVLASSAAAMASSDIPSLFHAARIDRDLTFCGEKAELNQNDTRQRMEKQMLLTLWNRPQVVLWIKRANRYFPVIEQKLRENEMPEDLKYIALVESALRPHAGSAKGAVGFWQFTRSTGEKYGLQMDSQKDERRNIVQSTDAAISYLKALYGIFDSWTLAAAAYNMGEHGLQAEIMVQENSDFYDLYLPLETQQYVFRILAAKRIMTEPEQYGFDFLPGDLYPPLAYEEVSVQCSGLTPIAIVAQAADTSFKVIKDFNPHLRGHYLDAGRHRIHVPEGSAKGFDKRFQSLMKTWDKDQENRVYVVKQGDNLSAIAERFNVPLPALIIWNNLDYRGNIHPGDRLVIRSRQGDF</sequence>
<keyword evidence="5" id="KW-1185">Reference proteome</keyword>
<dbReference type="InterPro" id="IPR008258">
    <property type="entry name" value="Transglycosylase_SLT_dom_1"/>
</dbReference>
<evidence type="ECO:0000256" key="1">
    <source>
        <dbReference type="ARBA" id="ARBA00007734"/>
    </source>
</evidence>
<gene>
    <name evidence="4" type="ORF">HNR65_002592</name>
</gene>
<dbReference type="PANTHER" id="PTHR37423:SF2">
    <property type="entry name" value="MEMBRANE-BOUND LYTIC MUREIN TRANSGLYCOSYLASE C"/>
    <property type="match status" value="1"/>
</dbReference>
<dbReference type="SMART" id="SM00257">
    <property type="entry name" value="LysM"/>
    <property type="match status" value="1"/>
</dbReference>
<evidence type="ECO:0000313" key="5">
    <source>
        <dbReference type="Proteomes" id="UP000525298"/>
    </source>
</evidence>
<comment type="similarity">
    <text evidence="1">Belongs to the transglycosylase Slt family.</text>
</comment>
<accession>A0A7W0CAR1</accession>
<evidence type="ECO:0000313" key="4">
    <source>
        <dbReference type="EMBL" id="MBA2882250.1"/>
    </source>
</evidence>
<comment type="caution">
    <text evidence="4">The sequence shown here is derived from an EMBL/GenBank/DDBJ whole genome shotgun (WGS) entry which is preliminary data.</text>
</comment>
<dbReference type="PANTHER" id="PTHR37423">
    <property type="entry name" value="SOLUBLE LYTIC MUREIN TRANSGLYCOSYLASE-RELATED"/>
    <property type="match status" value="1"/>
</dbReference>
<keyword evidence="2" id="KW-1133">Transmembrane helix</keyword>
<dbReference type="Pfam" id="PF01464">
    <property type="entry name" value="SLT"/>
    <property type="match status" value="1"/>
</dbReference>
<evidence type="ECO:0000256" key="2">
    <source>
        <dbReference type="SAM" id="Phobius"/>
    </source>
</evidence>
<dbReference type="InterPro" id="IPR036779">
    <property type="entry name" value="LysM_dom_sf"/>
</dbReference>
<dbReference type="PROSITE" id="PS51782">
    <property type="entry name" value="LYSM"/>
    <property type="match status" value="1"/>
</dbReference>
<organism evidence="4 5">
    <name type="scientific">Desulfosalsimonas propionicica</name>
    <dbReference type="NCBI Taxonomy" id="332175"/>
    <lineage>
        <taxon>Bacteria</taxon>
        <taxon>Pseudomonadati</taxon>
        <taxon>Thermodesulfobacteriota</taxon>
        <taxon>Desulfobacteria</taxon>
        <taxon>Desulfobacterales</taxon>
        <taxon>Desulfosalsimonadaceae</taxon>
        <taxon>Desulfosalsimonas</taxon>
    </lineage>
</organism>
<dbReference type="EMBL" id="JACDUS010000008">
    <property type="protein sequence ID" value="MBA2882250.1"/>
    <property type="molecule type" value="Genomic_DNA"/>
</dbReference>
<keyword evidence="2" id="KW-0472">Membrane</keyword>
<dbReference type="InterPro" id="IPR023346">
    <property type="entry name" value="Lysozyme-like_dom_sf"/>
</dbReference>